<dbReference type="PROSITE" id="PS00086">
    <property type="entry name" value="CYTOCHROME_P450"/>
    <property type="match status" value="1"/>
</dbReference>
<keyword evidence="6 9" id="KW-0408">Iron</keyword>
<keyword evidence="3 9" id="KW-0349">Heme</keyword>
<dbReference type="GO" id="GO:0005506">
    <property type="term" value="F:iron ion binding"/>
    <property type="evidence" value="ECO:0007669"/>
    <property type="project" value="InterPro"/>
</dbReference>
<dbReference type="PRINTS" id="PR00359">
    <property type="entry name" value="BP450"/>
</dbReference>
<evidence type="ECO:0000256" key="4">
    <source>
        <dbReference type="ARBA" id="ARBA00022723"/>
    </source>
</evidence>
<keyword evidence="4 9" id="KW-0479">Metal-binding</keyword>
<accession>A0A2S9IJE3</accession>
<dbReference type="GO" id="GO:0020037">
    <property type="term" value="F:heme binding"/>
    <property type="evidence" value="ECO:0007669"/>
    <property type="project" value="InterPro"/>
</dbReference>
<dbReference type="InterPro" id="IPR036396">
    <property type="entry name" value="Cyt_P450_sf"/>
</dbReference>
<evidence type="ECO:0000256" key="6">
    <source>
        <dbReference type="ARBA" id="ARBA00023004"/>
    </source>
</evidence>
<evidence type="ECO:0000313" key="11">
    <source>
        <dbReference type="Proteomes" id="UP000239434"/>
    </source>
</evidence>
<evidence type="ECO:0000313" key="10">
    <source>
        <dbReference type="EMBL" id="PRD40629.1"/>
    </source>
</evidence>
<reference evidence="10 11" key="1">
    <citation type="submission" date="2018-02" db="EMBL/GenBank/DDBJ databases">
        <title>The draft genome of Phyllobacterium sp. 1N-3.</title>
        <authorList>
            <person name="Liu L."/>
            <person name="Li L."/>
            <person name="Zhang X."/>
            <person name="Wang T."/>
            <person name="Liang L."/>
        </authorList>
    </citation>
    <scope>NUCLEOTIDE SEQUENCE [LARGE SCALE GENOMIC DNA]</scope>
    <source>
        <strain evidence="10 11">1N-3</strain>
    </source>
</reference>
<evidence type="ECO:0000256" key="9">
    <source>
        <dbReference type="RuleBase" id="RU000461"/>
    </source>
</evidence>
<dbReference type="InterPro" id="IPR017972">
    <property type="entry name" value="Cyt_P450_CS"/>
</dbReference>
<dbReference type="SUPFAM" id="SSF48264">
    <property type="entry name" value="Cytochrome P450"/>
    <property type="match status" value="1"/>
</dbReference>
<evidence type="ECO:0000256" key="3">
    <source>
        <dbReference type="ARBA" id="ARBA00022617"/>
    </source>
</evidence>
<dbReference type="FunFam" id="1.10.630.10:FF:000018">
    <property type="entry name" value="Cytochrome P450 monooxygenase"/>
    <property type="match status" value="1"/>
</dbReference>
<evidence type="ECO:0000256" key="5">
    <source>
        <dbReference type="ARBA" id="ARBA00023002"/>
    </source>
</evidence>
<proteinExistence type="inferred from homology"/>
<evidence type="ECO:0000256" key="2">
    <source>
        <dbReference type="ARBA" id="ARBA00010617"/>
    </source>
</evidence>
<evidence type="ECO:0000256" key="7">
    <source>
        <dbReference type="ARBA" id="ARBA00023033"/>
    </source>
</evidence>
<protein>
    <submittedName>
        <fullName evidence="10">Cytochrome P450</fullName>
    </submittedName>
</protein>
<dbReference type="GO" id="GO:0016705">
    <property type="term" value="F:oxidoreductase activity, acting on paired donors, with incorporation or reduction of molecular oxygen"/>
    <property type="evidence" value="ECO:0007669"/>
    <property type="project" value="InterPro"/>
</dbReference>
<dbReference type="Gene3D" id="1.10.630.10">
    <property type="entry name" value="Cytochrome P450"/>
    <property type="match status" value="1"/>
</dbReference>
<evidence type="ECO:0000256" key="1">
    <source>
        <dbReference type="ARBA" id="ARBA00001971"/>
    </source>
</evidence>
<evidence type="ECO:0000256" key="8">
    <source>
        <dbReference type="ARBA" id="ARBA00043906"/>
    </source>
</evidence>
<comment type="similarity">
    <text evidence="2 9">Belongs to the cytochrome P450 family.</text>
</comment>
<dbReference type="InterPro" id="IPR002397">
    <property type="entry name" value="Cyt_P450_B"/>
</dbReference>
<keyword evidence="11" id="KW-1185">Reference proteome</keyword>
<dbReference type="PANTHER" id="PTHR46696:SF6">
    <property type="entry name" value="P450, PUTATIVE (EUROFUNG)-RELATED"/>
    <property type="match status" value="1"/>
</dbReference>
<comment type="function">
    <text evidence="8">Cytochromes P450 are a group of heme-thiolate monooxygenases. They oxidize a variety of structurally unrelated compounds, including steroids, fatty acids, and xenobiotics.</text>
</comment>
<dbReference type="AlphaFoldDB" id="A0A2S9IJE3"/>
<dbReference type="InterPro" id="IPR001128">
    <property type="entry name" value="Cyt_P450"/>
</dbReference>
<comment type="caution">
    <text evidence="10">The sequence shown here is derived from an EMBL/GenBank/DDBJ whole genome shotgun (WGS) entry which is preliminary data.</text>
</comment>
<dbReference type="GO" id="GO:0004497">
    <property type="term" value="F:monooxygenase activity"/>
    <property type="evidence" value="ECO:0007669"/>
    <property type="project" value="UniProtKB-KW"/>
</dbReference>
<sequence length="404" mass="45375">MDILTTPDLTSEAFFANRYPTYRVLRDNFPFFQTEIEGEPCIVLTRYAHVDEALRNPLVTMRPEPGKLPQEFLGNSPGARFYRESAATMDAPDHTKVRRILSPAFTSRAIGKMRAWMDETIERLLKRLEGETEVEFVSEFSGPLAAEVSCKLAHVPVEEAGELISKAHDMITLLGASKRRPGVLETADATGQLYYALVEDVLDRMKGKELPEDDTLAVLLAAEGREDGLTRSGLATLLMGYLIAAYHTTQSAITNATLALLRHPDQKARLIAQPELARSAWEEIIRYDGPVHFRHRYASAPTTIGGKPIEAGQRLLLGLQPANRDERRFPDPDRFIIDRPDNRHLAFGSGPHFCIGSQVVRLEAELLLQRLFQRFPRMSVKDAQFSPVPDLSFPMLTRLVLSLR</sequence>
<dbReference type="RefSeq" id="WP_105745729.1">
    <property type="nucleotide sequence ID" value="NZ_PVBR01000036.1"/>
</dbReference>
<dbReference type="Pfam" id="PF00067">
    <property type="entry name" value="p450"/>
    <property type="match status" value="1"/>
</dbReference>
<keyword evidence="5 9" id="KW-0560">Oxidoreductase</keyword>
<gene>
    <name evidence="10" type="ORF">C5748_25830</name>
</gene>
<dbReference type="PANTHER" id="PTHR46696">
    <property type="entry name" value="P450, PUTATIVE (EUROFUNG)-RELATED"/>
    <property type="match status" value="1"/>
</dbReference>
<name>A0A2S9IJE3_9HYPH</name>
<keyword evidence="7 9" id="KW-0503">Monooxygenase</keyword>
<organism evidence="10 11">
    <name type="scientific">Phyllobacterium phragmitis</name>
    <dbReference type="NCBI Taxonomy" id="2670329"/>
    <lineage>
        <taxon>Bacteria</taxon>
        <taxon>Pseudomonadati</taxon>
        <taxon>Pseudomonadota</taxon>
        <taxon>Alphaproteobacteria</taxon>
        <taxon>Hyphomicrobiales</taxon>
        <taxon>Phyllobacteriaceae</taxon>
        <taxon>Phyllobacterium</taxon>
    </lineage>
</organism>
<dbReference type="Proteomes" id="UP000239434">
    <property type="component" value="Unassembled WGS sequence"/>
</dbReference>
<comment type="cofactor">
    <cofactor evidence="1">
        <name>heme</name>
        <dbReference type="ChEBI" id="CHEBI:30413"/>
    </cofactor>
</comment>
<dbReference type="EMBL" id="PVBR01000036">
    <property type="protein sequence ID" value="PRD40629.1"/>
    <property type="molecule type" value="Genomic_DNA"/>
</dbReference>